<dbReference type="RefSeq" id="WP_029219920.1">
    <property type="nucleotide sequence ID" value="NZ_CAWLZN010000001.1"/>
</dbReference>
<organism evidence="1 2">
    <name type="scientific">Xanthomonas cassavae CFBP 4642</name>
    <dbReference type="NCBI Taxonomy" id="1219375"/>
    <lineage>
        <taxon>Bacteria</taxon>
        <taxon>Pseudomonadati</taxon>
        <taxon>Pseudomonadota</taxon>
        <taxon>Gammaproteobacteria</taxon>
        <taxon>Lysobacterales</taxon>
        <taxon>Lysobacteraceae</taxon>
        <taxon>Xanthomonas</taxon>
    </lineage>
</organism>
<accession>A0ABS8HHA2</accession>
<reference evidence="1 2" key="1">
    <citation type="submission" date="2021-10" db="EMBL/GenBank/DDBJ databases">
        <title>Genome sequencing of Xanthomonas strains from NCPPB.</title>
        <authorList>
            <person name="Hussein R."/>
            <person name="Harrison J."/>
            <person name="Studholme D.J."/>
            <person name="Vicente J."/>
            <person name="Grant M."/>
        </authorList>
    </citation>
    <scope>NUCLEOTIDE SEQUENCE [LARGE SCALE GENOMIC DNA]</scope>
    <source>
        <strain evidence="1 2">NCPPB 101</strain>
    </source>
</reference>
<protein>
    <submittedName>
        <fullName evidence="1">Uncharacterized protein</fullName>
    </submittedName>
</protein>
<dbReference type="EMBL" id="JAJGQJ010000044">
    <property type="protein sequence ID" value="MCC4621543.1"/>
    <property type="molecule type" value="Genomic_DNA"/>
</dbReference>
<keyword evidence="2" id="KW-1185">Reference proteome</keyword>
<name>A0ABS8HHA2_9XANT</name>
<gene>
    <name evidence="1" type="ORF">LL965_16165</name>
</gene>
<evidence type="ECO:0000313" key="1">
    <source>
        <dbReference type="EMBL" id="MCC4621543.1"/>
    </source>
</evidence>
<comment type="caution">
    <text evidence="1">The sequence shown here is derived from an EMBL/GenBank/DDBJ whole genome shotgun (WGS) entry which is preliminary data.</text>
</comment>
<sequence length="60" mass="6827">MSVDEVLNAVKRDQNTEPVAAHFADEGIRPVMTMHTQRIVTGTDFARCRPCGDLSCWRHR</sequence>
<evidence type="ECO:0000313" key="2">
    <source>
        <dbReference type="Proteomes" id="UP001199206"/>
    </source>
</evidence>
<proteinExistence type="predicted"/>
<dbReference type="Proteomes" id="UP001199206">
    <property type="component" value="Unassembled WGS sequence"/>
</dbReference>